<gene>
    <name evidence="1" type="ORF">GCM10008066_15560</name>
</gene>
<dbReference type="Proteomes" id="UP000642180">
    <property type="component" value="Unassembled WGS sequence"/>
</dbReference>
<proteinExistence type="predicted"/>
<organism evidence="1 2">
    <name type="scientific">Oxalicibacterium faecigallinarum</name>
    <dbReference type="NCBI Taxonomy" id="573741"/>
    <lineage>
        <taxon>Bacteria</taxon>
        <taxon>Pseudomonadati</taxon>
        <taxon>Pseudomonadota</taxon>
        <taxon>Betaproteobacteria</taxon>
        <taxon>Burkholderiales</taxon>
        <taxon>Oxalobacteraceae</taxon>
        <taxon>Oxalicibacterium</taxon>
    </lineage>
</organism>
<dbReference type="AlphaFoldDB" id="A0A8J3AXT7"/>
<dbReference type="Pfam" id="PF16162">
    <property type="entry name" value="KwaB"/>
    <property type="match status" value="1"/>
</dbReference>
<comment type="caution">
    <text evidence="1">The sequence shown here is derived from an EMBL/GenBank/DDBJ whole genome shotgun (WGS) entry which is preliminary data.</text>
</comment>
<name>A0A8J3AXT7_9BURK</name>
<sequence>MRDEFNALRAFDYAQANMHLWVFKRSTTAKKYNAFYVQTDPELTATLKALVQSELRRITEYATYTYLAETNENSCLGTDHRETDFSLLKIQVDRPEPECRARSINDLKNAEGYLVKFSAGGQTIYAVKRSTSTWKTSYPTKFINMIFSEGELSAAENNGFSIEKNFDFFCTDTYAFIANKRGFESAMQYKESYSQAFSALRQIPAFSALFVDLTPLITYVGNNSIQLRRMAVVQQKALFDQPNFLQNLREVSIRREWGINFDPATNQIIACDQTAKSILQVLLDHRLLSEVTSNTYDVPDATRI</sequence>
<accession>A0A8J3AXT7</accession>
<reference evidence="2" key="1">
    <citation type="journal article" date="2019" name="Int. J. Syst. Evol. Microbiol.">
        <title>The Global Catalogue of Microorganisms (GCM) 10K type strain sequencing project: providing services to taxonomists for standard genome sequencing and annotation.</title>
        <authorList>
            <consortium name="The Broad Institute Genomics Platform"/>
            <consortium name="The Broad Institute Genome Sequencing Center for Infectious Disease"/>
            <person name="Wu L."/>
            <person name="Ma J."/>
        </authorList>
    </citation>
    <scope>NUCLEOTIDE SEQUENCE [LARGE SCALE GENOMIC DNA]</scope>
    <source>
        <strain evidence="2">CCM 2767</strain>
    </source>
</reference>
<evidence type="ECO:0000313" key="1">
    <source>
        <dbReference type="EMBL" id="GGI18734.1"/>
    </source>
</evidence>
<protein>
    <submittedName>
        <fullName evidence="1">DUF4868 domain-containing protein</fullName>
    </submittedName>
</protein>
<dbReference type="InterPro" id="IPR032359">
    <property type="entry name" value="KwaB-like"/>
</dbReference>
<dbReference type="RefSeq" id="WP_188380673.1">
    <property type="nucleotide sequence ID" value="NZ_BMDI01000001.1"/>
</dbReference>
<evidence type="ECO:0000313" key="2">
    <source>
        <dbReference type="Proteomes" id="UP000642180"/>
    </source>
</evidence>
<dbReference type="EMBL" id="BMDI01000001">
    <property type="protein sequence ID" value="GGI18734.1"/>
    <property type="molecule type" value="Genomic_DNA"/>
</dbReference>
<keyword evidence="2" id="KW-1185">Reference proteome</keyword>